<dbReference type="GO" id="GO:0005524">
    <property type="term" value="F:ATP binding"/>
    <property type="evidence" value="ECO:0007669"/>
    <property type="project" value="UniProtKB-KW"/>
</dbReference>
<evidence type="ECO:0000313" key="7">
    <source>
        <dbReference type="Proteomes" id="UP000245695"/>
    </source>
</evidence>
<evidence type="ECO:0000313" key="6">
    <source>
        <dbReference type="EMBL" id="CEI72894.1"/>
    </source>
</evidence>
<protein>
    <submittedName>
        <fullName evidence="6">DNA mismatch repair protein MutS domain protein</fullName>
    </submittedName>
</protein>
<dbReference type="PANTHER" id="PTHR11361">
    <property type="entry name" value="DNA MISMATCH REPAIR PROTEIN MUTS FAMILY MEMBER"/>
    <property type="match status" value="1"/>
</dbReference>
<keyword evidence="1" id="KW-0547">Nucleotide-binding</keyword>
<dbReference type="InterPro" id="IPR027417">
    <property type="entry name" value="P-loop_NTPase"/>
</dbReference>
<accession>A0A2P2BV60</accession>
<dbReference type="InterPro" id="IPR045076">
    <property type="entry name" value="MutS"/>
</dbReference>
<dbReference type="SUPFAM" id="SSF48334">
    <property type="entry name" value="DNA repair protein MutS, domain III"/>
    <property type="match status" value="1"/>
</dbReference>
<evidence type="ECO:0000259" key="5">
    <source>
        <dbReference type="SMART" id="SM00534"/>
    </source>
</evidence>
<dbReference type="KEGG" id="rhom:FRIFI_1359"/>
<dbReference type="InterPro" id="IPR036187">
    <property type="entry name" value="DNA_mismatch_repair_MutS_sf"/>
</dbReference>
<dbReference type="PANTHER" id="PTHR11361:SF152">
    <property type="entry name" value="DNA MISMATCH REPAIR PROTEIN"/>
    <property type="match status" value="1"/>
</dbReference>
<name>A0A2P2BV60_9FIRM</name>
<dbReference type="GO" id="GO:0140664">
    <property type="term" value="F:ATP-dependent DNA damage sensor activity"/>
    <property type="evidence" value="ECO:0007669"/>
    <property type="project" value="InterPro"/>
</dbReference>
<evidence type="ECO:0000256" key="4">
    <source>
        <dbReference type="SAM" id="Phobius"/>
    </source>
</evidence>
<evidence type="ECO:0000256" key="3">
    <source>
        <dbReference type="ARBA" id="ARBA00023125"/>
    </source>
</evidence>
<keyword evidence="7" id="KW-1185">Reference proteome</keyword>
<dbReference type="AlphaFoldDB" id="A0A2P2BV60"/>
<dbReference type="GO" id="GO:0030983">
    <property type="term" value="F:mismatched DNA binding"/>
    <property type="evidence" value="ECO:0007669"/>
    <property type="project" value="InterPro"/>
</dbReference>
<dbReference type="GO" id="GO:0005829">
    <property type="term" value="C:cytosol"/>
    <property type="evidence" value="ECO:0007669"/>
    <property type="project" value="TreeGrafter"/>
</dbReference>
<keyword evidence="4" id="KW-1133">Transmembrane helix</keyword>
<gene>
    <name evidence="6" type="ORF">FRIFI_1359</name>
</gene>
<keyword evidence="4" id="KW-0472">Membrane</keyword>
<dbReference type="InterPro" id="IPR000432">
    <property type="entry name" value="DNA_mismatch_repair_MutS_C"/>
</dbReference>
<keyword evidence="4" id="KW-0812">Transmembrane</keyword>
<feature type="transmembrane region" description="Helical" evidence="4">
    <location>
        <begin position="6"/>
        <end position="31"/>
    </location>
</feature>
<evidence type="ECO:0000256" key="1">
    <source>
        <dbReference type="ARBA" id="ARBA00022741"/>
    </source>
</evidence>
<dbReference type="GO" id="GO:0006298">
    <property type="term" value="P:mismatch repair"/>
    <property type="evidence" value="ECO:0007669"/>
    <property type="project" value="InterPro"/>
</dbReference>
<keyword evidence="3" id="KW-0238">DNA-binding</keyword>
<keyword evidence="2" id="KW-0067">ATP-binding</keyword>
<dbReference type="SUPFAM" id="SSF52540">
    <property type="entry name" value="P-loop containing nucleoside triphosphate hydrolases"/>
    <property type="match status" value="1"/>
</dbReference>
<dbReference type="SMART" id="SM00534">
    <property type="entry name" value="MUTSac"/>
    <property type="match status" value="1"/>
</dbReference>
<feature type="transmembrane region" description="Helical" evidence="4">
    <location>
        <begin position="174"/>
        <end position="202"/>
    </location>
</feature>
<reference evidence="6 7" key="1">
    <citation type="submission" date="2014-09" db="EMBL/GenBank/DDBJ databases">
        <authorList>
            <person name="Hornung B.V."/>
        </authorList>
    </citation>
    <scope>NUCLEOTIDE SEQUENCE [LARGE SCALE GENOMIC DNA]</scope>
    <source>
        <strain evidence="6 7">FRIFI</strain>
    </source>
</reference>
<feature type="domain" description="DNA mismatch repair proteins mutS family" evidence="5">
    <location>
        <begin position="369"/>
        <end position="554"/>
    </location>
</feature>
<organism evidence="6 7">
    <name type="scientific">Romboutsia hominis</name>
    <dbReference type="NCBI Taxonomy" id="1507512"/>
    <lineage>
        <taxon>Bacteria</taxon>
        <taxon>Bacillati</taxon>
        <taxon>Bacillota</taxon>
        <taxon>Clostridia</taxon>
        <taxon>Peptostreptococcales</taxon>
        <taxon>Peptostreptococcaceae</taxon>
        <taxon>Romboutsia</taxon>
    </lineage>
</organism>
<dbReference type="Gene3D" id="3.40.50.300">
    <property type="entry name" value="P-loop containing nucleotide triphosphate hydrolases"/>
    <property type="match status" value="1"/>
</dbReference>
<sequence>MENINLNINILEFIFGFIALLLILFSIELYFKIKKDKTIKKDILKKYGKELDIEDINYKMDSVSSYFKNINEKEFIDDITWNDLSMDDIYKKINNTQSTSGREVLYNILRIPLYEKEELIKRDNLIEYFMKNPDKRFEVQYILAKLGISNDLYTTNCLFNKSDNSKSRLLRYTILSYIPIISLTLIFFNRYFILLLIASATYNVFISQRNERYNYNVDGFTYMISLINATKKITNLNINEINDNLKDISRNLDNIKHIRKKSLGADSNAMMDDMKIFSEYMNLIFLKELKRYEKVKSTVIKNADDFKAIYDYVGTIDALIAIASFRDSLDYYSKPNLEISTSKYNNHINFVDIYHPLIKKTVSNSANFDKNVLITGSNASGKSTFIKTIAINAILAQTIYTTTSREYNSSYFNIYTSMALKDDIFSNESYYIVEIKSLKRIIDNSKKDIPCLCFVDEILRGTNTIERIASSCEVLSALYKSNTLCFAATHDIELTHILEDKFENYHFEETITNKDIKFDYKLHKGRSETRNAIRLLEFMGYDKNIVIKADEKAKNFLLSGKW</sequence>
<proteinExistence type="predicted"/>
<dbReference type="Pfam" id="PF00488">
    <property type="entry name" value="MutS_V"/>
    <property type="match status" value="1"/>
</dbReference>
<dbReference type="RefSeq" id="WP_166505405.1">
    <property type="nucleotide sequence ID" value="NZ_JAKNTL010000007.1"/>
</dbReference>
<dbReference type="EMBL" id="LN650648">
    <property type="protein sequence ID" value="CEI72894.1"/>
    <property type="molecule type" value="Genomic_DNA"/>
</dbReference>
<evidence type="ECO:0000256" key="2">
    <source>
        <dbReference type="ARBA" id="ARBA00022840"/>
    </source>
</evidence>
<dbReference type="Proteomes" id="UP000245695">
    <property type="component" value="Chromosome 1"/>
</dbReference>
<dbReference type="Gene3D" id="1.10.1420.10">
    <property type="match status" value="1"/>
</dbReference>